<dbReference type="PANTHER" id="PTHR37309">
    <property type="entry name" value="SLR0284 PROTEIN"/>
    <property type="match status" value="1"/>
</dbReference>
<keyword evidence="1" id="KW-0812">Transmembrane</keyword>
<dbReference type="Pfam" id="PF04020">
    <property type="entry name" value="Phage_holin_4_2"/>
    <property type="match status" value="1"/>
</dbReference>
<dbReference type="EMBL" id="CP017675">
    <property type="protein sequence ID" value="APB33395.1"/>
    <property type="molecule type" value="Genomic_DNA"/>
</dbReference>
<dbReference type="AlphaFoldDB" id="A0A1J0ABU0"/>
<dbReference type="KEGG" id="glt:GlitD10_1075"/>
<feature type="transmembrane region" description="Helical" evidence="1">
    <location>
        <begin position="22"/>
        <end position="44"/>
    </location>
</feature>
<proteinExistence type="predicted"/>
<organism evidence="2 3">
    <name type="scientific">Gloeomargarita lithophora Alchichica-D10</name>
    <dbReference type="NCBI Taxonomy" id="1188229"/>
    <lineage>
        <taxon>Bacteria</taxon>
        <taxon>Bacillati</taxon>
        <taxon>Cyanobacteriota</taxon>
        <taxon>Cyanophyceae</taxon>
        <taxon>Gloeomargaritales</taxon>
        <taxon>Gloeomargaritaceae</taxon>
        <taxon>Gloeomargarita</taxon>
    </lineage>
</organism>
<name>A0A1J0ABU0_9CYAN</name>
<dbReference type="RefSeq" id="WP_071453986.1">
    <property type="nucleotide sequence ID" value="NZ_CP017675.1"/>
</dbReference>
<feature type="transmembrane region" description="Helical" evidence="1">
    <location>
        <begin position="91"/>
        <end position="112"/>
    </location>
</feature>
<evidence type="ECO:0008006" key="4">
    <source>
        <dbReference type="Google" id="ProtNLM"/>
    </source>
</evidence>
<evidence type="ECO:0000256" key="1">
    <source>
        <dbReference type="SAM" id="Phobius"/>
    </source>
</evidence>
<dbReference type="Proteomes" id="UP000180235">
    <property type="component" value="Chromosome"/>
</dbReference>
<sequence length="118" mass="12700">MFTQLVITWVVNGLSLWLISKLPLGVTLDGFGTALWTALALGLLNALIRPILFVLSLPLTILTLGLFTFVINAIIFGLAASLVEGFKLKNWLSALVAPIALGLINSILFQVLQTPATR</sequence>
<reference evidence="2 3" key="1">
    <citation type="submission" date="2016-10" db="EMBL/GenBank/DDBJ databases">
        <title>Description of Gloeomargarita lithophora gen. nov., sp. nov., a thylakoid-bearing basal-branching cyanobacterium with intracellular carbonates, and proposal for Gloeomargaritales ord. nov.</title>
        <authorList>
            <person name="Moreira D."/>
            <person name="Tavera R."/>
            <person name="Benzerara K."/>
            <person name="Skouri-Panet F."/>
            <person name="Couradeau E."/>
            <person name="Gerard E."/>
            <person name="Loussert C."/>
            <person name="Novelo E."/>
            <person name="Zivanovic Y."/>
            <person name="Lopez-Garcia P."/>
        </authorList>
    </citation>
    <scope>NUCLEOTIDE SEQUENCE [LARGE SCALE GENOMIC DNA]</scope>
    <source>
        <strain evidence="2 3">D10</strain>
    </source>
</reference>
<dbReference type="PANTHER" id="PTHR37309:SF1">
    <property type="entry name" value="SLR0284 PROTEIN"/>
    <property type="match status" value="1"/>
</dbReference>
<dbReference type="InterPro" id="IPR007165">
    <property type="entry name" value="Phage_holin_4_2"/>
</dbReference>
<keyword evidence="1" id="KW-0472">Membrane</keyword>
<protein>
    <recommendedName>
        <fullName evidence="4">Phage holin family protein</fullName>
    </recommendedName>
</protein>
<evidence type="ECO:0000313" key="2">
    <source>
        <dbReference type="EMBL" id="APB33395.1"/>
    </source>
</evidence>
<gene>
    <name evidence="2" type="ORF">GlitD10_1075</name>
</gene>
<feature type="transmembrane region" description="Helical" evidence="1">
    <location>
        <begin position="51"/>
        <end position="79"/>
    </location>
</feature>
<dbReference type="STRING" id="1188229.GlitD10_1075"/>
<dbReference type="OrthoDB" id="516102at2"/>
<accession>A0A1J0ABU0</accession>
<keyword evidence="3" id="KW-1185">Reference proteome</keyword>
<evidence type="ECO:0000313" key="3">
    <source>
        <dbReference type="Proteomes" id="UP000180235"/>
    </source>
</evidence>
<keyword evidence="1" id="KW-1133">Transmembrane helix</keyword>